<evidence type="ECO:0000259" key="5">
    <source>
        <dbReference type="Pfam" id="PF00535"/>
    </source>
</evidence>
<proteinExistence type="inferred from homology"/>
<dbReference type="AlphaFoldDB" id="A0A0K2GD20"/>
<keyword evidence="2" id="KW-0328">Glycosyltransferase</keyword>
<dbReference type="Proteomes" id="UP000069205">
    <property type="component" value="Chromosome"/>
</dbReference>
<dbReference type="PANTHER" id="PTHR43179:SF12">
    <property type="entry name" value="GALACTOFURANOSYLTRANSFERASE GLFT2"/>
    <property type="match status" value="1"/>
</dbReference>
<comment type="similarity">
    <text evidence="1">Belongs to the glycosyltransferase 2 family.</text>
</comment>
<dbReference type="PANTHER" id="PTHR43179">
    <property type="entry name" value="RHAMNOSYLTRANSFERASE WBBL"/>
    <property type="match status" value="1"/>
</dbReference>
<evidence type="ECO:0000256" key="4">
    <source>
        <dbReference type="SAM" id="MobiDB-lite"/>
    </source>
</evidence>
<evidence type="ECO:0000256" key="1">
    <source>
        <dbReference type="ARBA" id="ARBA00006739"/>
    </source>
</evidence>
<feature type="domain" description="Glycosyltransferase 2-like" evidence="5">
    <location>
        <begin position="62"/>
        <end position="217"/>
    </location>
</feature>
<dbReference type="PATRIC" id="fig|42253.5.peg.2314"/>
<dbReference type="InterPro" id="IPR001173">
    <property type="entry name" value="Glyco_trans_2-like"/>
</dbReference>
<keyword evidence="7" id="KW-1185">Reference proteome</keyword>
<keyword evidence="3 6" id="KW-0808">Transferase</keyword>
<feature type="region of interest" description="Disordered" evidence="4">
    <location>
        <begin position="1"/>
        <end position="34"/>
    </location>
</feature>
<dbReference type="InterPro" id="IPR029044">
    <property type="entry name" value="Nucleotide-diphossugar_trans"/>
</dbReference>
<evidence type="ECO:0000256" key="2">
    <source>
        <dbReference type="ARBA" id="ARBA00022676"/>
    </source>
</evidence>
<accession>A0A0K2GD20</accession>
<evidence type="ECO:0000256" key="3">
    <source>
        <dbReference type="ARBA" id="ARBA00022679"/>
    </source>
</evidence>
<sequence>MAGGVEPLKETVSPYPFTDATPPDPRPDRRDTPLIAVPRSPLITHHPPLHQAGERPDARVTAVVLTYNRRAEVLRTLDRLSSLPERPPLIVVDNGSTDGTPSAVASEFPQACTIRFDRNLGAAARNAGIAAASTPYVALCDDDTWWHPGSLARAGALLDGAPRLAVLTGTVLVGSREQIDPTSRSMAQSPLPPRDDVPGLPILGFLAGASVVRRTAFLQVGGFEPRFFIGGEETLVAWDLAATGWEMAYRSDLVVHHCPSTLREPGGRRSCLLRNAVWSAWLRLTVPSAVRRTLRLMGRESDMSSRSWALREALAGLPWILRRRHVIPPTVEAELQRLGLA</sequence>
<name>A0A0K2GD20_NITMO</name>
<gene>
    <name evidence="6" type="ORF">NITMOv2_2349</name>
</gene>
<protein>
    <submittedName>
        <fullName evidence="6">Glycosyl transferase family 2</fullName>
    </submittedName>
</protein>
<dbReference type="GO" id="GO:0016757">
    <property type="term" value="F:glycosyltransferase activity"/>
    <property type="evidence" value="ECO:0007669"/>
    <property type="project" value="UniProtKB-KW"/>
</dbReference>
<organism evidence="6 7">
    <name type="scientific">Nitrospira moscoviensis</name>
    <dbReference type="NCBI Taxonomy" id="42253"/>
    <lineage>
        <taxon>Bacteria</taxon>
        <taxon>Pseudomonadati</taxon>
        <taxon>Nitrospirota</taxon>
        <taxon>Nitrospiria</taxon>
        <taxon>Nitrospirales</taxon>
        <taxon>Nitrospiraceae</taxon>
        <taxon>Nitrospira</taxon>
    </lineage>
</organism>
<dbReference type="SUPFAM" id="SSF53448">
    <property type="entry name" value="Nucleotide-diphospho-sugar transferases"/>
    <property type="match status" value="1"/>
</dbReference>
<dbReference type="STRING" id="42253.NITMOv2_2349"/>
<dbReference type="Pfam" id="PF00535">
    <property type="entry name" value="Glycos_transf_2"/>
    <property type="match status" value="1"/>
</dbReference>
<evidence type="ECO:0000313" key="6">
    <source>
        <dbReference type="EMBL" id="ALA58764.1"/>
    </source>
</evidence>
<evidence type="ECO:0000313" key="7">
    <source>
        <dbReference type="Proteomes" id="UP000069205"/>
    </source>
</evidence>
<dbReference type="EMBL" id="CP011801">
    <property type="protein sequence ID" value="ALA58764.1"/>
    <property type="molecule type" value="Genomic_DNA"/>
</dbReference>
<dbReference type="KEGG" id="nmv:NITMOv2_2349"/>
<reference evidence="6 7" key="1">
    <citation type="journal article" date="2015" name="Proc. Natl. Acad. Sci. U.S.A.">
        <title>Expanded metabolic versatility of ubiquitous nitrite-oxidizing bacteria from the genus Nitrospira.</title>
        <authorList>
            <person name="Koch H."/>
            <person name="Lucker S."/>
            <person name="Albertsen M."/>
            <person name="Kitzinger K."/>
            <person name="Herbold C."/>
            <person name="Spieck E."/>
            <person name="Nielsen P.H."/>
            <person name="Wagner M."/>
            <person name="Daims H."/>
        </authorList>
    </citation>
    <scope>NUCLEOTIDE SEQUENCE [LARGE SCALE GENOMIC DNA]</scope>
    <source>
        <strain evidence="6 7">NSP M-1</strain>
    </source>
</reference>
<dbReference type="Gene3D" id="3.90.550.10">
    <property type="entry name" value="Spore Coat Polysaccharide Biosynthesis Protein SpsA, Chain A"/>
    <property type="match status" value="1"/>
</dbReference>